<dbReference type="InterPro" id="IPR010359">
    <property type="entry name" value="IrrE_HExxH"/>
</dbReference>
<feature type="domain" description="IrrE N-terminal-like" evidence="1">
    <location>
        <begin position="26"/>
        <end position="96"/>
    </location>
</feature>
<dbReference type="Gene3D" id="1.10.10.2910">
    <property type="match status" value="1"/>
</dbReference>
<sequence length="133" mass="15176">MGRLVSAAATLGVTIVEGRPLRGRPGHYDDETRTIVLRPGLPRRRRRGVLGHELGHAYYKHIRCGDPYLSARQERQADEYAARLLITPEEYARAEQIHGPNVHMIAYELDVTRPIVVAWQNMYRAGRYVSATR</sequence>
<evidence type="ECO:0000313" key="3">
    <source>
        <dbReference type="Proteomes" id="UP001275440"/>
    </source>
</evidence>
<name>A0ABU3WU73_9NOCA</name>
<proteinExistence type="predicted"/>
<organism evidence="2 3">
    <name type="scientific">Rhodococcus zopfii</name>
    <dbReference type="NCBI Taxonomy" id="43772"/>
    <lineage>
        <taxon>Bacteria</taxon>
        <taxon>Bacillati</taxon>
        <taxon>Actinomycetota</taxon>
        <taxon>Actinomycetes</taxon>
        <taxon>Mycobacteriales</taxon>
        <taxon>Nocardiaceae</taxon>
        <taxon>Rhodococcus</taxon>
    </lineage>
</organism>
<accession>A0ABU3WU73</accession>
<dbReference type="Proteomes" id="UP001275440">
    <property type="component" value="Unassembled WGS sequence"/>
</dbReference>
<comment type="caution">
    <text evidence="2">The sequence shown here is derived from an EMBL/GenBank/DDBJ whole genome shotgun (WGS) entry which is preliminary data.</text>
</comment>
<gene>
    <name evidence="2" type="ORF">F8M49_22470</name>
</gene>
<dbReference type="EMBL" id="WBMO01000005">
    <property type="protein sequence ID" value="MDV2477468.1"/>
    <property type="molecule type" value="Genomic_DNA"/>
</dbReference>
<dbReference type="Pfam" id="PF06114">
    <property type="entry name" value="Peptidase_M78"/>
    <property type="match status" value="1"/>
</dbReference>
<evidence type="ECO:0000313" key="2">
    <source>
        <dbReference type="EMBL" id="MDV2477468.1"/>
    </source>
</evidence>
<protein>
    <submittedName>
        <fullName evidence="2">ImmA/IrrE family metallo-endopeptidase</fullName>
    </submittedName>
</protein>
<keyword evidence="3" id="KW-1185">Reference proteome</keyword>
<reference evidence="2 3" key="1">
    <citation type="submission" date="2019-10" db="EMBL/GenBank/DDBJ databases">
        <title>Draft Genome Assembly of Rhodococcus zopfii DSM44189.</title>
        <authorList>
            <person name="Sutton J.M."/>
            <person name="Akob D.M."/>
            <person name="Bushman T.J."/>
        </authorList>
    </citation>
    <scope>NUCLEOTIDE SEQUENCE [LARGE SCALE GENOMIC DNA]</scope>
    <source>
        <strain evidence="2 3">DSM 44189</strain>
    </source>
</reference>
<evidence type="ECO:0000259" key="1">
    <source>
        <dbReference type="Pfam" id="PF06114"/>
    </source>
</evidence>